<sequence>MTRAWNTGIFQYSVGKYKEAEHWCGLGMHFLNHLRSLKSSYESQRTVGGSIPQMIGLYSEVLDKLDRAKGLLPNEE</sequence>
<gene>
    <name evidence="1" type="ORF">DR999_PMT01093</name>
</gene>
<dbReference type="GO" id="GO:0007130">
    <property type="term" value="P:synaptonemal complex assembly"/>
    <property type="evidence" value="ECO:0007669"/>
    <property type="project" value="TreeGrafter"/>
</dbReference>
<keyword evidence="2" id="KW-1185">Reference proteome</keyword>
<dbReference type="STRING" id="55544.A0A4D9EVC0"/>
<protein>
    <submittedName>
        <fullName evidence="1">Integrin beta-1-binding protein 2</fullName>
    </submittedName>
</protein>
<dbReference type="PANTHER" id="PTHR47083">
    <property type="entry name" value="TESTIS-EXPRESSED PROTEIN 11"/>
    <property type="match status" value="1"/>
</dbReference>
<name>A0A4D9EVC0_9SAUR</name>
<dbReference type="Proteomes" id="UP000297703">
    <property type="component" value="Unassembled WGS sequence"/>
</dbReference>
<dbReference type="GO" id="GO:0000801">
    <property type="term" value="C:central element"/>
    <property type="evidence" value="ECO:0007669"/>
    <property type="project" value="TreeGrafter"/>
</dbReference>
<dbReference type="PANTHER" id="PTHR47083:SF1">
    <property type="entry name" value="TESTIS-EXPRESSED PROTEIN 11"/>
    <property type="match status" value="1"/>
</dbReference>
<dbReference type="GO" id="GO:0007060">
    <property type="term" value="P:male meiosis chromosome segregation"/>
    <property type="evidence" value="ECO:0007669"/>
    <property type="project" value="TreeGrafter"/>
</dbReference>
<dbReference type="EMBL" id="QXTE01000005">
    <property type="protein sequence ID" value="TFK15331.1"/>
    <property type="molecule type" value="Genomic_DNA"/>
</dbReference>
<reference evidence="1 2" key="1">
    <citation type="submission" date="2019-04" db="EMBL/GenBank/DDBJ databases">
        <title>Draft genome of the big-headed turtle Platysternon megacephalum.</title>
        <authorList>
            <person name="Gong S."/>
        </authorList>
    </citation>
    <scope>NUCLEOTIDE SEQUENCE [LARGE SCALE GENOMIC DNA]</scope>
    <source>
        <strain evidence="1">DO16091913</strain>
        <tissue evidence="1">Muscle</tissue>
    </source>
</reference>
<comment type="caution">
    <text evidence="1">The sequence shown here is derived from an EMBL/GenBank/DDBJ whole genome shotgun (WGS) entry which is preliminary data.</text>
</comment>
<dbReference type="AlphaFoldDB" id="A0A4D9EVC0"/>
<keyword evidence="1" id="KW-0401">Integrin</keyword>
<reference evidence="1 2" key="2">
    <citation type="submission" date="2019-04" db="EMBL/GenBank/DDBJ databases">
        <title>The genome sequence of big-headed turtle.</title>
        <authorList>
            <person name="Gong S."/>
        </authorList>
    </citation>
    <scope>NUCLEOTIDE SEQUENCE [LARGE SCALE GENOMIC DNA]</scope>
    <source>
        <strain evidence="1">DO16091913</strain>
        <tissue evidence="1">Muscle</tissue>
    </source>
</reference>
<dbReference type="InterPro" id="IPR042861">
    <property type="entry name" value="TEX11"/>
</dbReference>
<evidence type="ECO:0000313" key="1">
    <source>
        <dbReference type="EMBL" id="TFK15331.1"/>
    </source>
</evidence>
<accession>A0A4D9EVC0</accession>
<organism evidence="1 2">
    <name type="scientific">Platysternon megacephalum</name>
    <name type="common">big-headed turtle</name>
    <dbReference type="NCBI Taxonomy" id="55544"/>
    <lineage>
        <taxon>Eukaryota</taxon>
        <taxon>Metazoa</taxon>
        <taxon>Chordata</taxon>
        <taxon>Craniata</taxon>
        <taxon>Vertebrata</taxon>
        <taxon>Euteleostomi</taxon>
        <taxon>Archelosauria</taxon>
        <taxon>Testudinata</taxon>
        <taxon>Testudines</taxon>
        <taxon>Cryptodira</taxon>
        <taxon>Durocryptodira</taxon>
        <taxon>Testudinoidea</taxon>
        <taxon>Platysternidae</taxon>
        <taxon>Platysternon</taxon>
    </lineage>
</organism>
<proteinExistence type="predicted"/>
<dbReference type="GO" id="GO:0007131">
    <property type="term" value="P:reciprocal meiotic recombination"/>
    <property type="evidence" value="ECO:0007669"/>
    <property type="project" value="TreeGrafter"/>
</dbReference>
<dbReference type="OrthoDB" id="65716at2759"/>
<evidence type="ECO:0000313" key="2">
    <source>
        <dbReference type="Proteomes" id="UP000297703"/>
    </source>
</evidence>
<dbReference type="GO" id="GO:0007229">
    <property type="term" value="P:integrin-mediated signaling pathway"/>
    <property type="evidence" value="ECO:0007669"/>
    <property type="project" value="UniProtKB-KW"/>
</dbReference>